<dbReference type="Gene3D" id="3.30.2110.10">
    <property type="entry name" value="CbiD-like"/>
    <property type="match status" value="1"/>
</dbReference>
<dbReference type="NCBIfam" id="NF000849">
    <property type="entry name" value="PRK00075.1-1"/>
    <property type="match status" value="1"/>
</dbReference>
<comment type="function">
    <text evidence="5">Catalyzes the methylation of C-1 in cobalt-precorrin-5B to form cobalt-precorrin-6A.</text>
</comment>
<dbReference type="EMBL" id="JOTD01000019">
    <property type="protein sequence ID" value="KFM20588.1"/>
    <property type="molecule type" value="Genomic_DNA"/>
</dbReference>
<keyword evidence="4 5" id="KW-0949">S-adenosyl-L-methionine</keyword>
<evidence type="ECO:0000256" key="5">
    <source>
        <dbReference type="HAMAP-Rule" id="MF_00787"/>
    </source>
</evidence>
<evidence type="ECO:0000256" key="4">
    <source>
        <dbReference type="ARBA" id="ARBA00022691"/>
    </source>
</evidence>
<evidence type="ECO:0000313" key="7">
    <source>
        <dbReference type="Proteomes" id="UP000029383"/>
    </source>
</evidence>
<comment type="similarity">
    <text evidence="5">Belongs to the CbiD family.</text>
</comment>
<keyword evidence="7" id="KW-1185">Reference proteome</keyword>
<dbReference type="GO" id="GO:0043780">
    <property type="term" value="F:cobalt-precorrin-5B C1-methyltransferase activity"/>
    <property type="evidence" value="ECO:0007669"/>
    <property type="project" value="RHEA"/>
</dbReference>
<dbReference type="InterPro" id="IPR002748">
    <property type="entry name" value="CbiD"/>
</dbReference>
<reference evidence="6 7" key="1">
    <citation type="submission" date="2014-06" db="EMBL/GenBank/DDBJ databases">
        <authorList>
            <person name="Ngugi D.K."/>
            <person name="Blom J."/>
            <person name="Alam I."/>
            <person name="Rashid M."/>
            <person name="Baalawi W."/>
            <person name="Zhang G."/>
            <person name="Hikmawan T."/>
            <person name="Guan Y."/>
            <person name="Antunes A."/>
            <person name="Siam R."/>
            <person name="El-Dorry H."/>
            <person name="Bajic V."/>
            <person name="Stingl U."/>
        </authorList>
    </citation>
    <scope>NUCLEOTIDE SEQUENCE [LARGE SCALE GENOMIC DNA]</scope>
    <source>
        <strain evidence="6">SCGC RSA3</strain>
    </source>
</reference>
<dbReference type="PANTHER" id="PTHR35863:SF1">
    <property type="entry name" value="COBALT-PRECORRIN-5B C(1)-METHYLTRANSFERASE"/>
    <property type="match status" value="1"/>
</dbReference>
<evidence type="ECO:0000256" key="1">
    <source>
        <dbReference type="ARBA" id="ARBA00022573"/>
    </source>
</evidence>
<proteinExistence type="inferred from homology"/>
<organism evidence="6 7">
    <name type="scientific">Marine Group I thaumarchaeote SCGC RSA3</name>
    <dbReference type="NCBI Taxonomy" id="1503183"/>
    <lineage>
        <taxon>Archaea</taxon>
        <taxon>Nitrososphaerota</taxon>
        <taxon>Marine Group I</taxon>
    </lineage>
</organism>
<comment type="catalytic activity">
    <reaction evidence="5">
        <text>Co-precorrin-5B + S-adenosyl-L-methionine = Co-precorrin-6A + S-adenosyl-L-homocysteine</text>
        <dbReference type="Rhea" id="RHEA:26285"/>
        <dbReference type="ChEBI" id="CHEBI:57856"/>
        <dbReference type="ChEBI" id="CHEBI:59789"/>
        <dbReference type="ChEBI" id="CHEBI:60063"/>
        <dbReference type="ChEBI" id="CHEBI:60064"/>
        <dbReference type="EC" id="2.1.1.195"/>
    </reaction>
</comment>
<sequence length="347" mass="38050">MNTSVCGRGKKIKNWLYNRKFCYCSIKSSAIINYQATESGEFEKNKAKCSVIKDGGDDPDVTHGAEIIVELTFTENKNQIEIDGGEGVGIVTKPGLGLEINKPAINPVPKKMITENLQEIGEDILKEKGIRVVISVPRGKELGPKTDNPRLGIKDGISILGTSGIVIPFSTASYAASIRQNLDVSIAMGNDIVVLTTGGRSEDFAKKIVDLPEHCFVQMGDFSGYTIQQCGKKNIKKAYVVGFIGKLAKMAAGVKQTHVKGSKVDMNFLAELAKKVNADEKIIDSIKKANTARHVSEIIQENKVEGFFELICTEVYRHMRNHSEEKVPIDVILFDFEGNILARESKG</sequence>
<dbReference type="GO" id="GO:0032259">
    <property type="term" value="P:methylation"/>
    <property type="evidence" value="ECO:0007669"/>
    <property type="project" value="UniProtKB-KW"/>
</dbReference>
<dbReference type="Pfam" id="PF01888">
    <property type="entry name" value="CbiD"/>
    <property type="match status" value="1"/>
</dbReference>
<evidence type="ECO:0000313" key="6">
    <source>
        <dbReference type="EMBL" id="KFM20588.1"/>
    </source>
</evidence>
<gene>
    <name evidence="5" type="primary">cbiD</name>
    <name evidence="6" type="ORF">SCCGRSA3_00179</name>
</gene>
<dbReference type="EC" id="2.1.1.195" evidence="5"/>
<dbReference type="PATRIC" id="fig|1503183.3.peg.160"/>
<dbReference type="PIRSF" id="PIRSF026782">
    <property type="entry name" value="CbiD"/>
    <property type="match status" value="1"/>
</dbReference>
<evidence type="ECO:0000256" key="3">
    <source>
        <dbReference type="ARBA" id="ARBA00022679"/>
    </source>
</evidence>
<keyword evidence="2 5" id="KW-0489">Methyltransferase</keyword>
<dbReference type="AlphaFoldDB" id="A0A087S4D4"/>
<dbReference type="PANTHER" id="PTHR35863">
    <property type="entry name" value="COBALT-PRECORRIN-5B C(1)-METHYLTRANSFERASE"/>
    <property type="match status" value="1"/>
</dbReference>
<comment type="pathway">
    <text evidence="5">Cofactor biosynthesis; adenosylcobalamin biosynthesis; cob(II)yrinate a,c-diamide from sirohydrochlorin (anaerobic route): step 6/10.</text>
</comment>
<protein>
    <recommendedName>
        <fullName evidence="5">Cobalt-precorrin-5B C(1)-methyltransferase</fullName>
        <ecNumber evidence="5">2.1.1.195</ecNumber>
    </recommendedName>
    <alternativeName>
        <fullName evidence="5">Cobalt-precorrin-6A synthase</fullName>
    </alternativeName>
</protein>
<dbReference type="NCBIfam" id="TIGR00312">
    <property type="entry name" value="cbiD"/>
    <property type="match status" value="1"/>
</dbReference>
<dbReference type="Proteomes" id="UP000029383">
    <property type="component" value="Unassembled WGS sequence"/>
</dbReference>
<evidence type="ECO:0000256" key="2">
    <source>
        <dbReference type="ARBA" id="ARBA00022603"/>
    </source>
</evidence>
<comment type="caution">
    <text evidence="6">The sequence shown here is derived from an EMBL/GenBank/DDBJ whole genome shotgun (WGS) entry which is preliminary data.</text>
</comment>
<dbReference type="UniPathway" id="UPA00148">
    <property type="reaction ID" value="UER00227"/>
</dbReference>
<keyword evidence="3 5" id="KW-0808">Transferase</keyword>
<dbReference type="SUPFAM" id="SSF111342">
    <property type="entry name" value="CbiD-like"/>
    <property type="match status" value="1"/>
</dbReference>
<accession>A0A087S4D4</accession>
<dbReference type="GO" id="GO:0019251">
    <property type="term" value="P:anaerobic cobalamin biosynthetic process"/>
    <property type="evidence" value="ECO:0007669"/>
    <property type="project" value="UniProtKB-UniRule"/>
</dbReference>
<keyword evidence="1 5" id="KW-0169">Cobalamin biosynthesis</keyword>
<dbReference type="InterPro" id="IPR036074">
    <property type="entry name" value="CbiD_sf"/>
</dbReference>
<dbReference type="HAMAP" id="MF_00787">
    <property type="entry name" value="CbiD"/>
    <property type="match status" value="1"/>
</dbReference>
<name>A0A087S4D4_9ARCH</name>